<name>A0A8B6C7D3_MYTGA</name>
<organism evidence="1 2">
    <name type="scientific">Mytilus galloprovincialis</name>
    <name type="common">Mediterranean mussel</name>
    <dbReference type="NCBI Taxonomy" id="29158"/>
    <lineage>
        <taxon>Eukaryota</taxon>
        <taxon>Metazoa</taxon>
        <taxon>Spiralia</taxon>
        <taxon>Lophotrochozoa</taxon>
        <taxon>Mollusca</taxon>
        <taxon>Bivalvia</taxon>
        <taxon>Autobranchia</taxon>
        <taxon>Pteriomorphia</taxon>
        <taxon>Mytilida</taxon>
        <taxon>Mytiloidea</taxon>
        <taxon>Mytilidae</taxon>
        <taxon>Mytilinae</taxon>
        <taxon>Mytilus</taxon>
    </lineage>
</organism>
<reference evidence="1" key="1">
    <citation type="submission" date="2018-11" db="EMBL/GenBank/DDBJ databases">
        <authorList>
            <person name="Alioto T."/>
            <person name="Alioto T."/>
        </authorList>
    </citation>
    <scope>NUCLEOTIDE SEQUENCE</scope>
</reference>
<evidence type="ECO:0000313" key="1">
    <source>
        <dbReference type="EMBL" id="VDI00632.1"/>
    </source>
</evidence>
<evidence type="ECO:0000313" key="2">
    <source>
        <dbReference type="Proteomes" id="UP000596742"/>
    </source>
</evidence>
<gene>
    <name evidence="1" type="ORF">MGAL_10B082706</name>
</gene>
<accession>A0A8B6C7D3</accession>
<dbReference type="Proteomes" id="UP000596742">
    <property type="component" value="Unassembled WGS sequence"/>
</dbReference>
<keyword evidence="2" id="KW-1185">Reference proteome</keyword>
<dbReference type="EMBL" id="UYJE01001253">
    <property type="protein sequence ID" value="VDI00632.1"/>
    <property type="molecule type" value="Genomic_DNA"/>
</dbReference>
<protein>
    <submittedName>
        <fullName evidence="1">Uncharacterized protein</fullName>
    </submittedName>
</protein>
<sequence length="62" mass="7480">MYKPPTVTRRSHSYVINVKRYINSSCTHATVKRFDFLLTTTEHYSGFDFMYQRRNFGKIIVR</sequence>
<proteinExistence type="predicted"/>
<dbReference type="AlphaFoldDB" id="A0A8B6C7D3"/>
<comment type="caution">
    <text evidence="1">The sequence shown here is derived from an EMBL/GenBank/DDBJ whole genome shotgun (WGS) entry which is preliminary data.</text>
</comment>